<organism evidence="8 9">
    <name type="scientific">Archaeoglobus fulgidus DSM 8774</name>
    <dbReference type="NCBI Taxonomy" id="1344584"/>
    <lineage>
        <taxon>Archaea</taxon>
        <taxon>Methanobacteriati</taxon>
        <taxon>Methanobacteriota</taxon>
        <taxon>Archaeoglobi</taxon>
        <taxon>Archaeoglobales</taxon>
        <taxon>Archaeoglobaceae</taxon>
        <taxon>Archaeoglobus</taxon>
    </lineage>
</organism>
<feature type="transmembrane region" description="Helical" evidence="7">
    <location>
        <begin position="29"/>
        <end position="45"/>
    </location>
</feature>
<dbReference type="KEGG" id="afg:AFULGI_00008910"/>
<evidence type="ECO:0000256" key="4">
    <source>
        <dbReference type="ARBA" id="ARBA00022692"/>
    </source>
</evidence>
<keyword evidence="2" id="KW-0813">Transport</keyword>
<feature type="transmembrane region" description="Helical" evidence="7">
    <location>
        <begin position="57"/>
        <end position="78"/>
    </location>
</feature>
<keyword evidence="6 7" id="KW-0472">Membrane</keyword>
<feature type="transmembrane region" description="Helical" evidence="7">
    <location>
        <begin position="427"/>
        <end position="449"/>
    </location>
</feature>
<evidence type="ECO:0000256" key="7">
    <source>
        <dbReference type="SAM" id="Phobius"/>
    </source>
</evidence>
<dbReference type="PANTHER" id="PTHR30003">
    <property type="entry name" value="L-LACTATE PERMEASE"/>
    <property type="match status" value="1"/>
</dbReference>
<dbReference type="AlphaFoldDB" id="A0A075WJD7"/>
<dbReference type="InterPro" id="IPR003804">
    <property type="entry name" value="Lactate_perm"/>
</dbReference>
<protein>
    <submittedName>
        <fullName evidence="8">L-lactate transport</fullName>
    </submittedName>
</protein>
<feature type="transmembrane region" description="Helical" evidence="7">
    <location>
        <begin position="193"/>
        <end position="216"/>
    </location>
</feature>
<evidence type="ECO:0000313" key="9">
    <source>
        <dbReference type="Proteomes" id="UP000028501"/>
    </source>
</evidence>
<accession>A0A075WJD7</accession>
<dbReference type="PANTHER" id="PTHR30003:SF0">
    <property type="entry name" value="GLYCOLATE PERMEASE GLCA-RELATED"/>
    <property type="match status" value="1"/>
</dbReference>
<evidence type="ECO:0000256" key="5">
    <source>
        <dbReference type="ARBA" id="ARBA00022989"/>
    </source>
</evidence>
<evidence type="ECO:0000256" key="6">
    <source>
        <dbReference type="ARBA" id="ARBA00023136"/>
    </source>
</evidence>
<feature type="transmembrane region" description="Helical" evidence="7">
    <location>
        <begin position="303"/>
        <end position="323"/>
    </location>
</feature>
<dbReference type="RefSeq" id="WP_052358694.1">
    <property type="nucleotide sequence ID" value="NZ_CP006577.1"/>
</dbReference>
<dbReference type="GO" id="GO:0005886">
    <property type="term" value="C:plasma membrane"/>
    <property type="evidence" value="ECO:0007669"/>
    <property type="project" value="UniProtKB-SubCell"/>
</dbReference>
<comment type="subcellular location">
    <subcellularLocation>
        <location evidence="1">Cell membrane</location>
        <topology evidence="1">Multi-pass membrane protein</topology>
    </subcellularLocation>
</comment>
<feature type="transmembrane region" description="Helical" evidence="7">
    <location>
        <begin position="99"/>
        <end position="118"/>
    </location>
</feature>
<feature type="transmembrane region" description="Helical" evidence="7">
    <location>
        <begin position="258"/>
        <end position="277"/>
    </location>
</feature>
<sequence>MDAIVAATPILLVLFLMAGLRMSAMKAMPIGWLVTVIIALFYWKMPPEWIAAATIKGTLSAPDILLVVFGAVYLYYDARLSGATRAITRGIMGLSADRRIQAGIAFLLVTFFEGAAGFGTPGAIVGPLLVGIGFPPAIAAPLVLIFDSSPVSFGAVGIPVWGGLGSSLDSPVVKEVLESYGYTLKQFLYTDVTFWTATLHGIMAVFIPLLGAVFMVKWSGGKVSDVKDAAPSLLLAGLSFAIPYWILAASLGPEFPSLLGGIIGLVIYSATLKAGFVPKTSWDFAKKHEAGEESERIEKEFSILEAMVPYVLVSLGLVLTRIVPAINQFVTTNLVIGISGILGTSLSHTYKLLYNPGTIFIIAVLISNAVSRLSPKHTARALKTTAIGVAPAAIALVFAVSLSQIMMNSGNNLSGMPSMLKVMAVSLANATGLGYIMLAVFVGILGAYMSGSNTVSNILFGGFQFEIANATGLPKTIILALQNVGGAVGNMICVHNVVAVCTTCGILGQEGDVIRKNLVPATIYAIVVSVVAAIAVFVLKIQMI</sequence>
<name>A0A075WJD7_ARCFL</name>
<feature type="transmembrane region" description="Helical" evidence="7">
    <location>
        <begin position="385"/>
        <end position="406"/>
    </location>
</feature>
<feature type="transmembrane region" description="Helical" evidence="7">
    <location>
        <begin position="228"/>
        <end position="246"/>
    </location>
</feature>
<proteinExistence type="predicted"/>
<gene>
    <name evidence="8" type="ORF">AFULGI_00008910</name>
</gene>
<dbReference type="GO" id="GO:0015295">
    <property type="term" value="F:solute:proton symporter activity"/>
    <property type="evidence" value="ECO:0007669"/>
    <property type="project" value="TreeGrafter"/>
</dbReference>
<dbReference type="GeneID" id="24794405"/>
<keyword evidence="3" id="KW-1003">Cell membrane</keyword>
<feature type="transmembrane region" description="Helical" evidence="7">
    <location>
        <begin position="353"/>
        <end position="373"/>
    </location>
</feature>
<keyword evidence="5 7" id="KW-1133">Transmembrane helix</keyword>
<dbReference type="Pfam" id="PF02652">
    <property type="entry name" value="Lactate_perm"/>
    <property type="match status" value="1"/>
</dbReference>
<dbReference type="Proteomes" id="UP000028501">
    <property type="component" value="Chromosome"/>
</dbReference>
<feature type="transmembrane region" description="Helical" evidence="7">
    <location>
        <begin position="6"/>
        <end position="22"/>
    </location>
</feature>
<reference evidence="8 9" key="1">
    <citation type="submission" date="2013-07" db="EMBL/GenBank/DDBJ databases">
        <title>Genome of Archaeoglobus fulgidus.</title>
        <authorList>
            <person name="Fiebig A."/>
            <person name="Birkeland N.-K."/>
        </authorList>
    </citation>
    <scope>NUCLEOTIDE SEQUENCE [LARGE SCALE GENOMIC DNA]</scope>
    <source>
        <strain evidence="8 9">DSM 8774</strain>
    </source>
</reference>
<evidence type="ECO:0000256" key="1">
    <source>
        <dbReference type="ARBA" id="ARBA00004651"/>
    </source>
</evidence>
<keyword evidence="4 7" id="KW-0812">Transmembrane</keyword>
<evidence type="ECO:0000256" key="2">
    <source>
        <dbReference type="ARBA" id="ARBA00022448"/>
    </source>
</evidence>
<dbReference type="NCBIfam" id="TIGR00795">
    <property type="entry name" value="lctP"/>
    <property type="match status" value="1"/>
</dbReference>
<evidence type="ECO:0000256" key="3">
    <source>
        <dbReference type="ARBA" id="ARBA00022475"/>
    </source>
</evidence>
<dbReference type="EMBL" id="CP006577">
    <property type="protein sequence ID" value="AIG97683.1"/>
    <property type="molecule type" value="Genomic_DNA"/>
</dbReference>
<dbReference type="GO" id="GO:0015129">
    <property type="term" value="F:lactate transmembrane transporter activity"/>
    <property type="evidence" value="ECO:0007669"/>
    <property type="project" value="InterPro"/>
</dbReference>
<dbReference type="HOGENOM" id="CLU_021628_4_1_2"/>
<evidence type="ECO:0000313" key="8">
    <source>
        <dbReference type="EMBL" id="AIG97683.1"/>
    </source>
</evidence>
<feature type="transmembrane region" description="Helical" evidence="7">
    <location>
        <begin position="521"/>
        <end position="539"/>
    </location>
</feature>